<dbReference type="RefSeq" id="WP_055456575.1">
    <property type="nucleotide sequence ID" value="NZ_CYHE01000012.1"/>
</dbReference>
<dbReference type="InterPro" id="IPR018720">
    <property type="entry name" value="DUF2249"/>
</dbReference>
<reference evidence="3" key="1">
    <citation type="submission" date="2015-08" db="EMBL/GenBank/DDBJ databases">
        <authorList>
            <person name="Varghese N."/>
        </authorList>
    </citation>
    <scope>NUCLEOTIDE SEQUENCE [LARGE SCALE GENOMIC DNA]</scope>
    <source>
        <strain evidence="3">DSM 23407</strain>
    </source>
</reference>
<name>A0A0K6I7L3_9HYPH</name>
<sequence>MTVPQSETIPAIDVCGLPCVIRRALVCETFDALQPGGFFDLVNDRDPSPLKAQFAQRSVAGFTWDILESGPQIWRVRIGRP</sequence>
<dbReference type="OrthoDB" id="8451629at2"/>
<dbReference type="AlphaFoldDB" id="A0A0K6I7L3"/>
<evidence type="ECO:0000313" key="3">
    <source>
        <dbReference type="Proteomes" id="UP000183900"/>
    </source>
</evidence>
<keyword evidence="3" id="KW-1185">Reference proteome</keyword>
<dbReference type="EMBL" id="CYHE01000012">
    <property type="protein sequence ID" value="CUA99109.1"/>
    <property type="molecule type" value="Genomic_DNA"/>
</dbReference>
<feature type="domain" description="DUF2249" evidence="1">
    <location>
        <begin position="12"/>
        <end position="80"/>
    </location>
</feature>
<dbReference type="Proteomes" id="UP000183900">
    <property type="component" value="Unassembled WGS sequence"/>
</dbReference>
<gene>
    <name evidence="2" type="ORF">Ga0061067_11226</name>
</gene>
<dbReference type="Pfam" id="PF10006">
    <property type="entry name" value="DUF2249"/>
    <property type="match status" value="1"/>
</dbReference>
<accession>A0A0K6I7L3</accession>
<evidence type="ECO:0000313" key="2">
    <source>
        <dbReference type="EMBL" id="CUA99109.1"/>
    </source>
</evidence>
<evidence type="ECO:0000259" key="1">
    <source>
        <dbReference type="Pfam" id="PF10006"/>
    </source>
</evidence>
<protein>
    <submittedName>
        <fullName evidence="2">Uncharacterized conserved protein, DUF2249 family</fullName>
    </submittedName>
</protein>
<proteinExistence type="predicted"/>
<organism evidence="2 3">
    <name type="scientific">Pannonibacter indicus</name>
    <dbReference type="NCBI Taxonomy" id="466044"/>
    <lineage>
        <taxon>Bacteria</taxon>
        <taxon>Pseudomonadati</taxon>
        <taxon>Pseudomonadota</taxon>
        <taxon>Alphaproteobacteria</taxon>
        <taxon>Hyphomicrobiales</taxon>
        <taxon>Stappiaceae</taxon>
        <taxon>Pannonibacter</taxon>
    </lineage>
</organism>